<reference evidence="3 4" key="1">
    <citation type="submission" date="2020-05" db="EMBL/GenBank/DDBJ databases">
        <title>MicrobeNet Type strains.</title>
        <authorList>
            <person name="Nicholson A.C."/>
        </authorList>
    </citation>
    <scope>NUCLEOTIDE SEQUENCE [LARGE SCALE GENOMIC DNA]</scope>
    <source>
        <strain evidence="3 4">JCM 3224</strain>
    </source>
</reference>
<keyword evidence="4" id="KW-1185">Reference proteome</keyword>
<accession>A0A849C9C3</accession>
<comment type="caution">
    <text evidence="3">The sequence shown here is derived from an EMBL/GenBank/DDBJ whole genome shotgun (WGS) entry which is preliminary data.</text>
</comment>
<protein>
    <recommendedName>
        <fullName evidence="2">Bacterial toxin 30 domain-containing protein</fullName>
    </recommendedName>
</protein>
<feature type="domain" description="Bacterial toxin 30" evidence="2">
    <location>
        <begin position="271"/>
        <end position="373"/>
    </location>
</feature>
<dbReference type="AlphaFoldDB" id="A0A849C9C3"/>
<proteinExistence type="predicted"/>
<feature type="compositionally biased region" description="Pro residues" evidence="1">
    <location>
        <begin position="1"/>
        <end position="11"/>
    </location>
</feature>
<feature type="region of interest" description="Disordered" evidence="1">
    <location>
        <begin position="1"/>
        <end position="33"/>
    </location>
</feature>
<feature type="compositionally biased region" description="Low complexity" evidence="1">
    <location>
        <begin position="247"/>
        <end position="266"/>
    </location>
</feature>
<gene>
    <name evidence="3" type="ORF">HLB23_24440</name>
</gene>
<evidence type="ECO:0000256" key="1">
    <source>
        <dbReference type="SAM" id="MobiDB-lite"/>
    </source>
</evidence>
<name>A0A849C9C3_9NOCA</name>
<dbReference type="InterPro" id="IPR029111">
    <property type="entry name" value="Ntox30"/>
</dbReference>
<evidence type="ECO:0000259" key="2">
    <source>
        <dbReference type="Pfam" id="PF15532"/>
    </source>
</evidence>
<dbReference type="Pfam" id="PF15532">
    <property type="entry name" value="Ntox30"/>
    <property type="match status" value="1"/>
</dbReference>
<feature type="region of interest" description="Disordered" evidence="1">
    <location>
        <begin position="358"/>
        <end position="382"/>
    </location>
</feature>
<feature type="compositionally biased region" description="Low complexity" evidence="1">
    <location>
        <begin position="12"/>
        <end position="24"/>
    </location>
</feature>
<evidence type="ECO:0000313" key="4">
    <source>
        <dbReference type="Proteomes" id="UP000586827"/>
    </source>
</evidence>
<evidence type="ECO:0000313" key="3">
    <source>
        <dbReference type="EMBL" id="NNH72970.1"/>
    </source>
</evidence>
<organism evidence="3 4">
    <name type="scientific">Nocardia uniformis</name>
    <dbReference type="NCBI Taxonomy" id="53432"/>
    <lineage>
        <taxon>Bacteria</taxon>
        <taxon>Bacillati</taxon>
        <taxon>Actinomycetota</taxon>
        <taxon>Actinomycetes</taxon>
        <taxon>Mycobacteriales</taxon>
        <taxon>Nocardiaceae</taxon>
        <taxon>Nocardia</taxon>
    </lineage>
</organism>
<dbReference type="Proteomes" id="UP000586827">
    <property type="component" value="Unassembled WGS sequence"/>
</dbReference>
<feature type="region of interest" description="Disordered" evidence="1">
    <location>
        <begin position="243"/>
        <end position="275"/>
    </location>
</feature>
<sequence>MTQTGPTPPQLQPGGPQTPNTTGQSPNVSSAPTIDDNAAVLGALTQTQIDQDSVTVGNVTVTDTEVTAPSGQTFTGTSESFALGNGAAQQFNYDSDGNLTSVILAGSDSANRYFTPARNPDGTLRPGEFTYTDESGREQFLTIRFDDQGRPEWVIDEATYTSTQYGDLDGVYNVTESLTADEGRAIDDARLVFDIALGVTGLPELGYTAGRVVGGQLFTRGLAERGGAALGTDMMAGELSISGRGGAASASGGTSNATRSGATGATQRSTDPLAAVPEGASVRTLRPDPNGGAQVGVEFKWLNENGQTVRLRAHGPDGTAPPGSNAASGPTYRIQIGGRYLDAEGALYPRGVHNPNSPNYDPAAANSTHIPWPSDIPLPWKE</sequence>
<feature type="compositionally biased region" description="Polar residues" evidence="1">
    <location>
        <begin position="358"/>
        <end position="369"/>
    </location>
</feature>
<dbReference type="EMBL" id="JABELX010000009">
    <property type="protein sequence ID" value="NNH72970.1"/>
    <property type="molecule type" value="Genomic_DNA"/>
</dbReference>